<feature type="transmembrane region" description="Helical" evidence="6">
    <location>
        <begin position="225"/>
        <end position="249"/>
    </location>
</feature>
<reference evidence="8" key="1">
    <citation type="journal article" date="2019" name="Int. J. Syst. Evol. Microbiol.">
        <title>The Global Catalogue of Microorganisms (GCM) 10K type strain sequencing project: providing services to taxonomists for standard genome sequencing and annotation.</title>
        <authorList>
            <consortium name="The Broad Institute Genomics Platform"/>
            <consortium name="The Broad Institute Genome Sequencing Center for Infectious Disease"/>
            <person name="Wu L."/>
            <person name="Ma J."/>
        </authorList>
    </citation>
    <scope>NUCLEOTIDE SEQUENCE [LARGE SCALE GENOMIC DNA]</scope>
    <source>
        <strain evidence="8">CGMCC 1.16444</strain>
    </source>
</reference>
<evidence type="ECO:0000256" key="4">
    <source>
        <dbReference type="ARBA" id="ARBA00022989"/>
    </source>
</evidence>
<dbReference type="InterPro" id="IPR050833">
    <property type="entry name" value="Poly_Biosynth_Transport"/>
</dbReference>
<dbReference type="InterPro" id="IPR002797">
    <property type="entry name" value="Polysacc_synth"/>
</dbReference>
<feature type="transmembrane region" description="Helical" evidence="6">
    <location>
        <begin position="340"/>
        <end position="361"/>
    </location>
</feature>
<dbReference type="RefSeq" id="WP_162799697.1">
    <property type="nucleotide sequence ID" value="NZ_JBHSJF010000002.1"/>
</dbReference>
<dbReference type="PANTHER" id="PTHR30250:SF11">
    <property type="entry name" value="O-ANTIGEN TRANSPORTER-RELATED"/>
    <property type="match status" value="1"/>
</dbReference>
<evidence type="ECO:0000313" key="7">
    <source>
        <dbReference type="EMBL" id="MFC5066889.1"/>
    </source>
</evidence>
<feature type="transmembrane region" description="Helical" evidence="6">
    <location>
        <begin position="394"/>
        <end position="415"/>
    </location>
</feature>
<feature type="transmembrane region" description="Helical" evidence="6">
    <location>
        <begin position="255"/>
        <end position="274"/>
    </location>
</feature>
<keyword evidence="5 6" id="KW-0472">Membrane</keyword>
<proteinExistence type="predicted"/>
<gene>
    <name evidence="7" type="ORF">ACFPFW_02545</name>
</gene>
<keyword evidence="2" id="KW-1003">Cell membrane</keyword>
<dbReference type="EMBL" id="JBHSJF010000002">
    <property type="protein sequence ID" value="MFC5066889.1"/>
    <property type="molecule type" value="Genomic_DNA"/>
</dbReference>
<dbReference type="PANTHER" id="PTHR30250">
    <property type="entry name" value="PST FAMILY PREDICTED COLANIC ACID TRANSPORTER"/>
    <property type="match status" value="1"/>
</dbReference>
<feature type="transmembrane region" description="Helical" evidence="6">
    <location>
        <begin position="295"/>
        <end position="320"/>
    </location>
</feature>
<feature type="transmembrane region" description="Helical" evidence="6">
    <location>
        <begin position="179"/>
        <end position="201"/>
    </location>
</feature>
<evidence type="ECO:0000256" key="3">
    <source>
        <dbReference type="ARBA" id="ARBA00022692"/>
    </source>
</evidence>
<comment type="subcellular location">
    <subcellularLocation>
        <location evidence="1">Cell membrane</location>
        <topology evidence="1">Multi-pass membrane protein</topology>
    </subcellularLocation>
</comment>
<evidence type="ECO:0000313" key="8">
    <source>
        <dbReference type="Proteomes" id="UP001595796"/>
    </source>
</evidence>
<dbReference type="Proteomes" id="UP001595796">
    <property type="component" value="Unassembled WGS sequence"/>
</dbReference>
<name>A0ABV9YXE1_9HYPH</name>
<organism evidence="7 8">
    <name type="scientific">Flaviflagellibacter deserti</name>
    <dbReference type="NCBI Taxonomy" id="2267266"/>
    <lineage>
        <taxon>Bacteria</taxon>
        <taxon>Pseudomonadati</taxon>
        <taxon>Pseudomonadota</taxon>
        <taxon>Alphaproteobacteria</taxon>
        <taxon>Hyphomicrobiales</taxon>
        <taxon>Flaviflagellibacter</taxon>
    </lineage>
</organism>
<feature type="transmembrane region" description="Helical" evidence="6">
    <location>
        <begin position="12"/>
        <end position="36"/>
    </location>
</feature>
<sequence length="438" mass="47060">MIALSRLFSTSMLLTALRVGAAGVGFLTQIVLARLLNADELGIFYFVSSVAMIAPLVLCHGYPSLLTRFVSRYTERGKPEYVSAFLRLTQKEGIKWGVLGALVLATVGWFAPGIEDRFRAAFLFGSLTIIPMCLYRIYGGIAGAYRMFVGSYLPSLVVLPTVFSGVLFTVYLAGGSASLTMVSALQFASWACVAAVSLYIVREIYRGPAEPVYDRRVQRRWAREAWPVVVVAIFTSMLTDLAVILATPFMTLPDVAAFGLCLKVAFLVGFFVQVSHQVLLPDMGDAVARRESGSIGVKILGASLAPLALTVGGFLLSVFFGEYMLGLFGDEFRGAKYTLAILMFAQFVRAVAGPGPLLLTVKGAQGTNAMICAVSALVLIAGNAIMAPRWGAEGAALALLLTTVFWLVATAFALYRMDGVRADLASFLVRRTSVSPAE</sequence>
<feature type="transmembrane region" description="Helical" evidence="6">
    <location>
        <begin position="368"/>
        <end position="388"/>
    </location>
</feature>
<dbReference type="Pfam" id="PF01943">
    <property type="entry name" value="Polysacc_synt"/>
    <property type="match status" value="1"/>
</dbReference>
<protein>
    <submittedName>
        <fullName evidence="7">Oligosaccharide flippase family protein</fullName>
    </submittedName>
</protein>
<keyword evidence="8" id="KW-1185">Reference proteome</keyword>
<comment type="caution">
    <text evidence="7">The sequence shown here is derived from an EMBL/GenBank/DDBJ whole genome shotgun (WGS) entry which is preliminary data.</text>
</comment>
<feature type="transmembrane region" description="Helical" evidence="6">
    <location>
        <begin position="120"/>
        <end position="138"/>
    </location>
</feature>
<evidence type="ECO:0000256" key="2">
    <source>
        <dbReference type="ARBA" id="ARBA00022475"/>
    </source>
</evidence>
<accession>A0ABV9YXE1</accession>
<feature type="transmembrane region" description="Helical" evidence="6">
    <location>
        <begin position="150"/>
        <end position="173"/>
    </location>
</feature>
<feature type="transmembrane region" description="Helical" evidence="6">
    <location>
        <begin position="96"/>
        <end position="114"/>
    </location>
</feature>
<feature type="transmembrane region" description="Helical" evidence="6">
    <location>
        <begin position="42"/>
        <end position="62"/>
    </location>
</feature>
<evidence type="ECO:0000256" key="6">
    <source>
        <dbReference type="SAM" id="Phobius"/>
    </source>
</evidence>
<keyword evidence="4 6" id="KW-1133">Transmembrane helix</keyword>
<evidence type="ECO:0000256" key="5">
    <source>
        <dbReference type="ARBA" id="ARBA00023136"/>
    </source>
</evidence>
<keyword evidence="3 6" id="KW-0812">Transmembrane</keyword>
<evidence type="ECO:0000256" key="1">
    <source>
        <dbReference type="ARBA" id="ARBA00004651"/>
    </source>
</evidence>